<evidence type="ECO:0000256" key="2">
    <source>
        <dbReference type="SAM" id="Phobius"/>
    </source>
</evidence>
<name>A0AAW0EGU2_9AGAR</name>
<feature type="compositionally biased region" description="Polar residues" evidence="1">
    <location>
        <begin position="765"/>
        <end position="793"/>
    </location>
</feature>
<dbReference type="Pfam" id="PF20231">
    <property type="entry name" value="DUF6589"/>
    <property type="match status" value="1"/>
</dbReference>
<dbReference type="InterPro" id="IPR046496">
    <property type="entry name" value="DUF6589"/>
</dbReference>
<feature type="region of interest" description="Disordered" evidence="1">
    <location>
        <begin position="289"/>
        <end position="330"/>
    </location>
</feature>
<evidence type="ECO:0000313" key="5">
    <source>
        <dbReference type="Proteomes" id="UP001362999"/>
    </source>
</evidence>
<keyword evidence="5" id="KW-1185">Reference proteome</keyword>
<feature type="domain" description="DUF6589" evidence="3">
    <location>
        <begin position="484"/>
        <end position="967"/>
    </location>
</feature>
<reference evidence="4 5" key="1">
    <citation type="journal article" date="2024" name="J Genomics">
        <title>Draft genome sequencing and assembly of Favolaschia claudopus CIRM-BRFM 2984 isolated from oak limbs.</title>
        <authorList>
            <person name="Navarro D."/>
            <person name="Drula E."/>
            <person name="Chaduli D."/>
            <person name="Cazenave R."/>
            <person name="Ahrendt S."/>
            <person name="Wang J."/>
            <person name="Lipzen A."/>
            <person name="Daum C."/>
            <person name="Barry K."/>
            <person name="Grigoriev I.V."/>
            <person name="Favel A."/>
            <person name="Rosso M.N."/>
            <person name="Martin F."/>
        </authorList>
    </citation>
    <scope>NUCLEOTIDE SEQUENCE [LARGE SCALE GENOMIC DNA]</scope>
    <source>
        <strain evidence="4 5">CIRM-BRFM 2984</strain>
    </source>
</reference>
<protein>
    <recommendedName>
        <fullName evidence="3">DUF6589 domain-containing protein</fullName>
    </recommendedName>
</protein>
<evidence type="ECO:0000313" key="4">
    <source>
        <dbReference type="EMBL" id="KAK7063963.1"/>
    </source>
</evidence>
<keyword evidence="2" id="KW-0472">Membrane</keyword>
<evidence type="ECO:0000259" key="3">
    <source>
        <dbReference type="Pfam" id="PF20231"/>
    </source>
</evidence>
<evidence type="ECO:0000256" key="1">
    <source>
        <dbReference type="SAM" id="MobiDB-lite"/>
    </source>
</evidence>
<feature type="region of interest" description="Disordered" evidence="1">
    <location>
        <begin position="18"/>
        <end position="54"/>
    </location>
</feature>
<sequence length="1064" mass="120034">MPYATSSFHPPYGTHPVHYTPAYHHSESGGLSTQSTESRDQSSEPDAESEPNSVVESLRKRMAEAFAHDLFNGIIPDTVLGGRQRTQFKWPAGIEVSVEDRVLVVLRAIKRAGFSTLGEFLAESFGNDFNKHPTVYHTIASFLRAKEKRLQNHPISIIKLIFEHRKSQDYIGGVPVEPNFEVPRYALPPSTRLTTLLPSLPNNTTRNAMINWALQCMITRFEIETRELLLPVHGFLHQSKDRALTWDMLLLWDMLRAQETISVHATAIFILFTTIAVNRTARAKLEAASSLAMDDPDPDPEESQESFPNDPLPFARTDPNEDPSTGTHSDYSKLYSDSMGRRDPWQAVTVFILILLVFRNRFALMLPIIVGIFLFTCNVHRETIAFLCRLGLSVSYTTVLAQLHVLAADSASQLRFLGAFSPNTGPQFLLLFDNVNKMKRAWRAQLGHQDEVKSGTAATAIRLEGVRPGAFLSEPVKKAIDEKRRQNLTVDELYDDISWEHIRGIGKGTVLRIWLKYIPALASHRVAVEALFSSTHKKHVLQLRKSEIHTARPTNIDESSTTGVASVLANLLGQLSVVPATLDRWMLMICGDQLTIDRVRKIKWYSRKAGDPFDKYQWALPVIQLWHLKWNWQKCIFRLHWYKDLGSGIFGLHHDCQLLDRGKFNPEKCDFYPAHHILEDRFEAVILDALRLLCEETTGVQNTSDVKLLDAIQIYFAPGGHLQGCSFEMLEELAAKVYKRYMANSSAEMALGHADRPVDVYGPAWSSQRNTQPDSDNEESTVPASQQSSTTSAPLKKKRRTRAKVSAAPARNFLGAADQVMVTLCNFMRMTFWYLEICSAVAEGDIGRVFEVIKLLRFSFWGAGSTNYGNELLELACNFLYEWSEDLIFTVLENYLANPSGRRGHHLELDLLQEHYNFWIKVLFNSKSHDFDSHHLSEAVGLNISGISQYRERFPGLFGLNKNGGKHRNAKVHDDINKLGEHFRAEHILVWESGRNQAYQVPNEFSAGMTKLRQGTLQTFLDRTMAGEAMVDTADDTPEVPACPVTMVDGVTAIDNFITGFASG</sequence>
<dbReference type="Proteomes" id="UP001362999">
    <property type="component" value="Unassembled WGS sequence"/>
</dbReference>
<feature type="region of interest" description="Disordered" evidence="1">
    <location>
        <begin position="762"/>
        <end position="803"/>
    </location>
</feature>
<dbReference type="AlphaFoldDB" id="A0AAW0EGU2"/>
<comment type="caution">
    <text evidence="4">The sequence shown here is derived from an EMBL/GenBank/DDBJ whole genome shotgun (WGS) entry which is preliminary data.</text>
</comment>
<dbReference type="EMBL" id="JAWWNJ010000001">
    <property type="protein sequence ID" value="KAK7063963.1"/>
    <property type="molecule type" value="Genomic_DNA"/>
</dbReference>
<keyword evidence="2" id="KW-0812">Transmembrane</keyword>
<gene>
    <name evidence="4" type="ORF">R3P38DRAFT_2491445</name>
</gene>
<accession>A0AAW0EGU2</accession>
<proteinExistence type="predicted"/>
<feature type="compositionally biased region" description="Acidic residues" evidence="1">
    <location>
        <begin position="294"/>
        <end position="304"/>
    </location>
</feature>
<keyword evidence="2" id="KW-1133">Transmembrane helix</keyword>
<organism evidence="4 5">
    <name type="scientific">Favolaschia claudopus</name>
    <dbReference type="NCBI Taxonomy" id="2862362"/>
    <lineage>
        <taxon>Eukaryota</taxon>
        <taxon>Fungi</taxon>
        <taxon>Dikarya</taxon>
        <taxon>Basidiomycota</taxon>
        <taxon>Agaricomycotina</taxon>
        <taxon>Agaricomycetes</taxon>
        <taxon>Agaricomycetidae</taxon>
        <taxon>Agaricales</taxon>
        <taxon>Marasmiineae</taxon>
        <taxon>Mycenaceae</taxon>
        <taxon>Favolaschia</taxon>
    </lineage>
</organism>
<feature type="transmembrane region" description="Helical" evidence="2">
    <location>
        <begin position="348"/>
        <end position="375"/>
    </location>
</feature>